<dbReference type="AlphaFoldDB" id="A0A0B0MMY8"/>
<name>A0A0B0MMY8_GOSAR</name>
<proteinExistence type="predicted"/>
<evidence type="ECO:0000313" key="1">
    <source>
        <dbReference type="EMBL" id="KHG01732.1"/>
    </source>
</evidence>
<accession>A0A0B0MMY8</accession>
<reference evidence="2" key="1">
    <citation type="submission" date="2014-09" db="EMBL/GenBank/DDBJ databases">
        <authorList>
            <person name="Mudge J."/>
            <person name="Ramaraj T."/>
            <person name="Lindquist I.E."/>
            <person name="Bharti A.K."/>
            <person name="Sundararajan A."/>
            <person name="Cameron C.T."/>
            <person name="Woodward J.E."/>
            <person name="May G.D."/>
            <person name="Brubaker C."/>
            <person name="Broadhvest J."/>
            <person name="Wilkins T.A."/>
        </authorList>
    </citation>
    <scope>NUCLEOTIDE SEQUENCE</scope>
    <source>
        <strain evidence="2">cv. AKA8401</strain>
    </source>
</reference>
<dbReference type="EMBL" id="JRRC01213212">
    <property type="protein sequence ID" value="KHG01732.1"/>
    <property type="molecule type" value="Genomic_DNA"/>
</dbReference>
<dbReference type="Proteomes" id="UP000032142">
    <property type="component" value="Unassembled WGS sequence"/>
</dbReference>
<evidence type="ECO:0000313" key="2">
    <source>
        <dbReference type="Proteomes" id="UP000032142"/>
    </source>
</evidence>
<keyword evidence="2" id="KW-1185">Reference proteome</keyword>
<protein>
    <submittedName>
        <fullName evidence="1">Uncharacterized protein</fullName>
    </submittedName>
</protein>
<comment type="caution">
    <text evidence="1">The sequence shown here is derived from an EMBL/GenBank/DDBJ whole genome shotgun (WGS) entry which is preliminary data.</text>
</comment>
<organism evidence="1 2">
    <name type="scientific">Gossypium arboreum</name>
    <name type="common">Tree cotton</name>
    <name type="synonym">Gossypium nanking</name>
    <dbReference type="NCBI Taxonomy" id="29729"/>
    <lineage>
        <taxon>Eukaryota</taxon>
        <taxon>Viridiplantae</taxon>
        <taxon>Streptophyta</taxon>
        <taxon>Embryophyta</taxon>
        <taxon>Tracheophyta</taxon>
        <taxon>Spermatophyta</taxon>
        <taxon>Magnoliopsida</taxon>
        <taxon>eudicotyledons</taxon>
        <taxon>Gunneridae</taxon>
        <taxon>Pentapetalae</taxon>
        <taxon>rosids</taxon>
        <taxon>malvids</taxon>
        <taxon>Malvales</taxon>
        <taxon>Malvaceae</taxon>
        <taxon>Malvoideae</taxon>
        <taxon>Gossypium</taxon>
    </lineage>
</organism>
<gene>
    <name evidence="1" type="ORF">F383_20875</name>
</gene>
<sequence>MFLQNAGYTCFDHENVPEQGEPIRYHFEQMTSLIHFCQ</sequence>